<evidence type="ECO:0000313" key="7">
    <source>
        <dbReference type="EMBL" id="PIN08153.1"/>
    </source>
</evidence>
<feature type="region of interest" description="Disordered" evidence="5">
    <location>
        <begin position="500"/>
        <end position="566"/>
    </location>
</feature>
<dbReference type="Pfam" id="PF24662">
    <property type="entry name" value="DUF7650"/>
    <property type="match status" value="1"/>
</dbReference>
<feature type="compositionally biased region" description="Acidic residues" evidence="5">
    <location>
        <begin position="500"/>
        <end position="512"/>
    </location>
</feature>
<feature type="compositionally biased region" description="Basic and acidic residues" evidence="5">
    <location>
        <begin position="535"/>
        <end position="554"/>
    </location>
</feature>
<dbReference type="AlphaFoldDB" id="A0A2G9GS84"/>
<dbReference type="InterPro" id="IPR056067">
    <property type="entry name" value="DUF7650"/>
</dbReference>
<accession>A0A2G9GS84</accession>
<evidence type="ECO:0000259" key="6">
    <source>
        <dbReference type="PROSITE" id="PS51293"/>
    </source>
</evidence>
<keyword evidence="8" id="KW-1185">Reference proteome</keyword>
<dbReference type="OrthoDB" id="1634742at2759"/>
<dbReference type="GO" id="GO:0003714">
    <property type="term" value="F:transcription corepressor activity"/>
    <property type="evidence" value="ECO:0007669"/>
    <property type="project" value="TreeGrafter"/>
</dbReference>
<evidence type="ECO:0000256" key="1">
    <source>
        <dbReference type="ARBA" id="ARBA00004123"/>
    </source>
</evidence>
<evidence type="ECO:0000256" key="2">
    <source>
        <dbReference type="ARBA" id="ARBA00023015"/>
    </source>
</evidence>
<dbReference type="Gene3D" id="1.10.10.60">
    <property type="entry name" value="Homeodomain-like"/>
    <property type="match status" value="1"/>
</dbReference>
<feature type="region of interest" description="Disordered" evidence="5">
    <location>
        <begin position="770"/>
        <end position="844"/>
    </location>
</feature>
<protein>
    <recommendedName>
        <fullName evidence="6">SANT domain-containing protein</fullName>
    </recommendedName>
</protein>
<dbReference type="InterPro" id="IPR017884">
    <property type="entry name" value="SANT_dom"/>
</dbReference>
<name>A0A2G9GS84_9LAMI</name>
<reference evidence="8" key="1">
    <citation type="journal article" date="2018" name="Gigascience">
        <title>Genome assembly of the Pink Ipe (Handroanthus impetiginosus, Bignoniaceae), a highly valued, ecologically keystone Neotropical timber forest tree.</title>
        <authorList>
            <person name="Silva-Junior O.B."/>
            <person name="Grattapaglia D."/>
            <person name="Novaes E."/>
            <person name="Collevatti R.G."/>
        </authorList>
    </citation>
    <scope>NUCLEOTIDE SEQUENCE [LARGE SCALE GENOMIC DNA]</scope>
    <source>
        <strain evidence="8">cv. UFG-1</strain>
    </source>
</reference>
<keyword evidence="3" id="KW-0804">Transcription</keyword>
<sequence>MASIPLDKNEDCIDDLHVEQLVSTNGDNCGEAEISDPYYAANIFGEPDIMPRIGEEYQAELPPLRGDVDEMPYLRNHGDTEVSKRFLVGLPIPLKWISMRSKGSDYIVEKRTYSNGDIKLCKEGSPNLPGEEKILKCNGEFLVPGLLGEDWSDAEKASFLLGLYIFEKNFVEVRRFVETKEMGSVLSFYYGKFYGTEEYRRWSKCRKTKSKKCVYGQRIFSGLRQQELLSRLLPKVSEECKSALLEVSKTFGDEKMSLVDYVSSLKAMVGTNVLVEVVGIGKGKQDLTGMALEPPKSNQAIPVRPEIPSGKACSSLTTTEIVKFLSGDYRLSKARSNDLFWEAVWPRLLARGWHSEQPKDQGYIAGSKHCLVFLMPGVKKFSRRKLVKGEQYFDSVTDVLSKVAKEPGLIELDNEEVDGNKNKEDDDSNLSTSEIKSDEDEDDLPTKERHFYLQPRTPNRNTHTIKFMVVDTSLSDGKVRELRTLPSEISNFLISFDQTEDNDEDTVEENSDESNTIIASMRDNPRMSKSGGKVKNHDDRPSYQDARPVCHDISKTSVPGKKQRDLYDDKKHRKVVKAPLKRKRKEGNADHIAPIAKSCQRLTANSHEEMIQSSVGPTVQNGASSVCPEVRDFNENLSSQVSSCQDKLSSTSSSKGSPSESVEFVTTSNIPAAETSTISNVHAAETLTESPETQLLIDINLPQVSQDFENSTKEQDNHFIQPDNHHLPKSSEIEAAPEDQSIMNPRRHSTRNRPLTKKALEALVNGYLTVNRRPKRRDTKSHDNLGSRPSKRTRGVIGPSESTNSSMASHIEEVENGVSNSDNDNTLNKFQVLPNATEESVSGQ</sequence>
<dbReference type="PROSITE" id="PS51293">
    <property type="entry name" value="SANT"/>
    <property type="match status" value="1"/>
</dbReference>
<evidence type="ECO:0000256" key="3">
    <source>
        <dbReference type="ARBA" id="ARBA00023163"/>
    </source>
</evidence>
<comment type="subcellular location">
    <subcellularLocation>
        <location evidence="1">Nucleus</location>
    </subcellularLocation>
</comment>
<dbReference type="PANTHER" id="PTHR13859:SF11">
    <property type="entry name" value="GRUNGE, ISOFORM J"/>
    <property type="match status" value="1"/>
</dbReference>
<gene>
    <name evidence="7" type="ORF">CDL12_19269</name>
</gene>
<feature type="domain" description="SANT" evidence="6">
    <location>
        <begin position="146"/>
        <end position="197"/>
    </location>
</feature>
<evidence type="ECO:0000256" key="5">
    <source>
        <dbReference type="SAM" id="MobiDB-lite"/>
    </source>
</evidence>
<evidence type="ECO:0000256" key="4">
    <source>
        <dbReference type="ARBA" id="ARBA00023242"/>
    </source>
</evidence>
<dbReference type="InterPro" id="IPR057712">
    <property type="entry name" value="DUF7952"/>
</dbReference>
<dbReference type="SUPFAM" id="SSF46689">
    <property type="entry name" value="Homeodomain-like"/>
    <property type="match status" value="1"/>
</dbReference>
<dbReference type="STRING" id="429701.A0A2G9GS84"/>
<keyword evidence="4" id="KW-0539">Nucleus</keyword>
<dbReference type="Proteomes" id="UP000231279">
    <property type="component" value="Unassembled WGS sequence"/>
</dbReference>
<dbReference type="EMBL" id="NKXS01003889">
    <property type="protein sequence ID" value="PIN08153.1"/>
    <property type="molecule type" value="Genomic_DNA"/>
</dbReference>
<comment type="caution">
    <text evidence="7">The sequence shown here is derived from an EMBL/GenBank/DDBJ whole genome shotgun (WGS) entry which is preliminary data.</text>
</comment>
<evidence type="ECO:0000313" key="8">
    <source>
        <dbReference type="Proteomes" id="UP000231279"/>
    </source>
</evidence>
<feature type="compositionally biased region" description="Polar residues" evidence="5">
    <location>
        <begin position="817"/>
        <end position="829"/>
    </location>
</feature>
<dbReference type="GO" id="GO:0005634">
    <property type="term" value="C:nucleus"/>
    <property type="evidence" value="ECO:0007669"/>
    <property type="project" value="UniProtKB-SubCell"/>
</dbReference>
<dbReference type="InterPro" id="IPR009057">
    <property type="entry name" value="Homeodomain-like_sf"/>
</dbReference>
<organism evidence="7 8">
    <name type="scientific">Handroanthus impetiginosus</name>
    <dbReference type="NCBI Taxonomy" id="429701"/>
    <lineage>
        <taxon>Eukaryota</taxon>
        <taxon>Viridiplantae</taxon>
        <taxon>Streptophyta</taxon>
        <taxon>Embryophyta</taxon>
        <taxon>Tracheophyta</taxon>
        <taxon>Spermatophyta</taxon>
        <taxon>Magnoliopsida</taxon>
        <taxon>eudicotyledons</taxon>
        <taxon>Gunneridae</taxon>
        <taxon>Pentapetalae</taxon>
        <taxon>asterids</taxon>
        <taxon>lamiids</taxon>
        <taxon>Lamiales</taxon>
        <taxon>Bignoniaceae</taxon>
        <taxon>Crescentiina</taxon>
        <taxon>Tabebuia alliance</taxon>
        <taxon>Handroanthus</taxon>
    </lineage>
</organism>
<feature type="region of interest" description="Disordered" evidence="5">
    <location>
        <begin position="411"/>
        <end position="447"/>
    </location>
</feature>
<keyword evidence="2" id="KW-0805">Transcription regulation</keyword>
<dbReference type="PANTHER" id="PTHR13859">
    <property type="entry name" value="ATROPHIN-RELATED"/>
    <property type="match status" value="1"/>
</dbReference>
<proteinExistence type="predicted"/>
<dbReference type="Pfam" id="PF25826">
    <property type="entry name" value="DUF7952"/>
    <property type="match status" value="1"/>
</dbReference>